<dbReference type="Proteomes" id="UP000614469">
    <property type="component" value="Unassembled WGS sequence"/>
</dbReference>
<dbReference type="GO" id="GO:0003700">
    <property type="term" value="F:DNA-binding transcription factor activity"/>
    <property type="evidence" value="ECO:0007669"/>
    <property type="project" value="InterPro"/>
</dbReference>
<comment type="caution">
    <text evidence="5">The sequence shown here is derived from an EMBL/GenBank/DDBJ whole genome shotgun (WGS) entry which is preliminary data.</text>
</comment>
<dbReference type="InterPro" id="IPR051011">
    <property type="entry name" value="Metal_resp_trans_reg"/>
</dbReference>
<evidence type="ECO:0000256" key="2">
    <source>
        <dbReference type="ARBA" id="ARBA00023125"/>
    </source>
</evidence>
<dbReference type="InterPro" id="IPR036388">
    <property type="entry name" value="WH-like_DNA-bd_sf"/>
</dbReference>
<dbReference type="InterPro" id="IPR036390">
    <property type="entry name" value="WH_DNA-bd_sf"/>
</dbReference>
<dbReference type="CDD" id="cd00090">
    <property type="entry name" value="HTH_ARSR"/>
    <property type="match status" value="1"/>
</dbReference>
<dbReference type="InterPro" id="IPR011991">
    <property type="entry name" value="ArsR-like_HTH"/>
</dbReference>
<name>A0A8J6NG62_9CHLR</name>
<keyword evidence="3" id="KW-0804">Transcription</keyword>
<dbReference type="PROSITE" id="PS50987">
    <property type="entry name" value="HTH_ARSR_2"/>
    <property type="match status" value="1"/>
</dbReference>
<dbReference type="PANTHER" id="PTHR43132:SF2">
    <property type="entry name" value="ARSENICAL RESISTANCE OPERON REPRESSOR ARSR-RELATED"/>
    <property type="match status" value="1"/>
</dbReference>
<dbReference type="AlphaFoldDB" id="A0A8J6NG62"/>
<dbReference type="NCBIfam" id="NF033788">
    <property type="entry name" value="HTH_metalloreg"/>
    <property type="match status" value="1"/>
</dbReference>
<evidence type="ECO:0000256" key="1">
    <source>
        <dbReference type="ARBA" id="ARBA00023015"/>
    </source>
</evidence>
<sequence length="107" mass="12121">MKNLGNEINQLHADLCSALAEPNRLFILYALSEKSCNVTELTKLLEVPQPTTSRHLKTLRERGLVYAERQGSNIIYHLADKRLIEALDLLRTVLSDRLTHRASLVQG</sequence>
<dbReference type="PRINTS" id="PR00778">
    <property type="entry name" value="HTHARSR"/>
</dbReference>
<reference evidence="5 6" key="1">
    <citation type="submission" date="2020-08" db="EMBL/GenBank/DDBJ databases">
        <title>Bridging the membrane lipid divide: bacteria of the FCB group superphylum have the potential to synthesize archaeal ether lipids.</title>
        <authorList>
            <person name="Villanueva L."/>
            <person name="Von Meijenfeldt F.A.B."/>
            <person name="Westbye A.B."/>
            <person name="Yadav S."/>
            <person name="Hopmans E.C."/>
            <person name="Dutilh B.E."/>
            <person name="Sinninghe Damste J.S."/>
        </authorList>
    </citation>
    <scope>NUCLEOTIDE SEQUENCE [LARGE SCALE GENOMIC DNA]</scope>
    <source>
        <strain evidence="5">NIOZ-UU36</strain>
    </source>
</reference>
<dbReference type="GO" id="GO:0003677">
    <property type="term" value="F:DNA binding"/>
    <property type="evidence" value="ECO:0007669"/>
    <property type="project" value="UniProtKB-KW"/>
</dbReference>
<proteinExistence type="predicted"/>
<dbReference type="InterPro" id="IPR001845">
    <property type="entry name" value="HTH_ArsR_DNA-bd_dom"/>
</dbReference>
<evidence type="ECO:0000313" key="6">
    <source>
        <dbReference type="Proteomes" id="UP000614469"/>
    </source>
</evidence>
<gene>
    <name evidence="5" type="ORF">H8E29_01050</name>
</gene>
<keyword evidence="1" id="KW-0805">Transcription regulation</keyword>
<organism evidence="5 6">
    <name type="scientific">Candidatus Desulfolinea nitratireducens</name>
    <dbReference type="NCBI Taxonomy" id="2841698"/>
    <lineage>
        <taxon>Bacteria</taxon>
        <taxon>Bacillati</taxon>
        <taxon>Chloroflexota</taxon>
        <taxon>Anaerolineae</taxon>
        <taxon>Anaerolineales</taxon>
        <taxon>Anaerolineales incertae sedis</taxon>
        <taxon>Candidatus Desulfolinea</taxon>
    </lineage>
</organism>
<dbReference type="PANTHER" id="PTHR43132">
    <property type="entry name" value="ARSENICAL RESISTANCE OPERON REPRESSOR ARSR-RELATED"/>
    <property type="match status" value="1"/>
</dbReference>
<evidence type="ECO:0000256" key="3">
    <source>
        <dbReference type="ARBA" id="ARBA00023163"/>
    </source>
</evidence>
<dbReference type="SUPFAM" id="SSF46785">
    <property type="entry name" value="Winged helix' DNA-binding domain"/>
    <property type="match status" value="1"/>
</dbReference>
<evidence type="ECO:0000313" key="5">
    <source>
        <dbReference type="EMBL" id="MBC8333829.1"/>
    </source>
</evidence>
<feature type="domain" description="HTH arsR-type" evidence="4">
    <location>
        <begin position="4"/>
        <end position="101"/>
    </location>
</feature>
<evidence type="ECO:0000259" key="4">
    <source>
        <dbReference type="PROSITE" id="PS50987"/>
    </source>
</evidence>
<dbReference type="EMBL" id="JACNJN010000027">
    <property type="protein sequence ID" value="MBC8333829.1"/>
    <property type="molecule type" value="Genomic_DNA"/>
</dbReference>
<dbReference type="SMART" id="SM00418">
    <property type="entry name" value="HTH_ARSR"/>
    <property type="match status" value="1"/>
</dbReference>
<dbReference type="Gene3D" id="1.10.10.10">
    <property type="entry name" value="Winged helix-like DNA-binding domain superfamily/Winged helix DNA-binding domain"/>
    <property type="match status" value="1"/>
</dbReference>
<protein>
    <submittedName>
        <fullName evidence="5">Winged helix-turn-helix transcriptional regulator</fullName>
    </submittedName>
</protein>
<dbReference type="Pfam" id="PF01022">
    <property type="entry name" value="HTH_5"/>
    <property type="match status" value="1"/>
</dbReference>
<keyword evidence="2" id="KW-0238">DNA-binding</keyword>
<accession>A0A8J6NG62</accession>